<dbReference type="InterPro" id="IPR007287">
    <property type="entry name" value="Sof1"/>
</dbReference>
<feature type="repeat" description="WD" evidence="6">
    <location>
        <begin position="73"/>
        <end position="114"/>
    </location>
</feature>
<dbReference type="PROSITE" id="PS50294">
    <property type="entry name" value="WD_REPEATS_REGION"/>
    <property type="match status" value="2"/>
</dbReference>
<feature type="domain" description="Sof1-like protein" evidence="8">
    <location>
        <begin position="106"/>
        <end position="190"/>
    </location>
</feature>
<gene>
    <name evidence="9" type="ORF">DID88_008674</name>
</gene>
<evidence type="ECO:0000256" key="1">
    <source>
        <dbReference type="ARBA" id="ARBA00004604"/>
    </source>
</evidence>
<evidence type="ECO:0000259" key="8">
    <source>
        <dbReference type="Pfam" id="PF04158"/>
    </source>
</evidence>
<dbReference type="SUPFAM" id="SSF50998">
    <property type="entry name" value="Quinoprotein alcohol dehydrogenase-like"/>
    <property type="match status" value="1"/>
</dbReference>
<evidence type="ECO:0000256" key="5">
    <source>
        <dbReference type="ARBA" id="ARBA00023242"/>
    </source>
</evidence>
<dbReference type="PANTHER" id="PTHR22851">
    <property type="entry name" value="U3 SMALL NUCLEOLAR RNA U3 SNORNA ASSOCIATED PROTEIN"/>
    <property type="match status" value="1"/>
</dbReference>
<evidence type="ECO:0000256" key="7">
    <source>
        <dbReference type="SAM" id="Coils"/>
    </source>
</evidence>
<comment type="similarity">
    <text evidence="2">Belongs to the WD repeat DCAF13/WDSOF1 family.</text>
</comment>
<dbReference type="OrthoDB" id="10249065at2759"/>
<dbReference type="InterPro" id="IPR015943">
    <property type="entry name" value="WD40/YVTN_repeat-like_dom_sf"/>
</dbReference>
<dbReference type="InterPro" id="IPR011047">
    <property type="entry name" value="Quinoprotein_ADH-like_sf"/>
</dbReference>
<dbReference type="InterPro" id="IPR051733">
    <property type="entry name" value="WD_repeat_DCAF13/WDSOF1"/>
</dbReference>
<comment type="caution">
    <text evidence="9">The sequence shown here is derived from an EMBL/GenBank/DDBJ whole genome shotgun (WGS) entry which is preliminary data.</text>
</comment>
<accession>A0A395J674</accession>
<feature type="repeat" description="WD" evidence="6">
    <location>
        <begin position="30"/>
        <end position="61"/>
    </location>
</feature>
<keyword evidence="7" id="KW-0175">Coiled coil</keyword>
<dbReference type="Pfam" id="PF04158">
    <property type="entry name" value="Sof1"/>
    <property type="match status" value="1"/>
</dbReference>
<name>A0A395J674_9HELO</name>
<comment type="subcellular location">
    <subcellularLocation>
        <location evidence="1">Nucleus</location>
        <location evidence="1">Nucleolus</location>
    </subcellularLocation>
</comment>
<reference evidence="9 10" key="1">
    <citation type="submission" date="2018-06" db="EMBL/GenBank/DDBJ databases">
        <title>Genome Sequence of the Brown Rot Fungal Pathogen Monilinia fructigena.</title>
        <authorList>
            <person name="Landi L."/>
            <person name="De Miccolis Angelini R.M."/>
            <person name="Pollastro S."/>
            <person name="Abate D."/>
            <person name="Faretra F."/>
            <person name="Romanazzi G."/>
        </authorList>
    </citation>
    <scope>NUCLEOTIDE SEQUENCE [LARGE SCALE GENOMIC DNA]</scope>
    <source>
        <strain evidence="9 10">Mfrg269</strain>
    </source>
</reference>
<dbReference type="Proteomes" id="UP000249056">
    <property type="component" value="Unassembled WGS sequence"/>
</dbReference>
<dbReference type="EMBL" id="QKRW01000002">
    <property type="protein sequence ID" value="RAL67950.1"/>
    <property type="molecule type" value="Genomic_DNA"/>
</dbReference>
<organism evidence="9 10">
    <name type="scientific">Monilinia fructigena</name>
    <dbReference type="NCBI Taxonomy" id="38457"/>
    <lineage>
        <taxon>Eukaryota</taxon>
        <taxon>Fungi</taxon>
        <taxon>Dikarya</taxon>
        <taxon>Ascomycota</taxon>
        <taxon>Pezizomycotina</taxon>
        <taxon>Leotiomycetes</taxon>
        <taxon>Helotiales</taxon>
        <taxon>Sclerotiniaceae</taxon>
        <taxon>Monilinia</taxon>
    </lineage>
</organism>
<sequence>MEAFNFAVANEDHNVYIFDMRKMERALNVLKGHVAACMDVEFSPTGEELVTASYDRTVRLWTRTKGHSRDIYHTKRMQRVFSAKWTPDSKFILSGSDDGNIRLWRANASKREGIKSAKQRTALEYNEALSERYAHMPEIRRIKRHRHVPKVIKKAGEIKAEELKAIKRRQENERKHTKKQFSKRRAERRRWFWQTKSNIMYSWLGTTYINAESRYLVAFVRRSERLCLVLEYHNLKYLTVR</sequence>
<keyword evidence="4" id="KW-0677">Repeat</keyword>
<dbReference type="GO" id="GO:0000462">
    <property type="term" value="P:maturation of SSU-rRNA from tricistronic rRNA transcript (SSU-rRNA, 5.8S rRNA, LSU-rRNA)"/>
    <property type="evidence" value="ECO:0007669"/>
    <property type="project" value="TreeGrafter"/>
</dbReference>
<evidence type="ECO:0000313" key="10">
    <source>
        <dbReference type="Proteomes" id="UP000249056"/>
    </source>
</evidence>
<dbReference type="FunFam" id="2.130.10.10:FF:000657">
    <property type="entry name" value="U3 small nucleolar RNA associated protein"/>
    <property type="match status" value="1"/>
</dbReference>
<dbReference type="InterPro" id="IPR001680">
    <property type="entry name" value="WD40_rpt"/>
</dbReference>
<keyword evidence="10" id="KW-1185">Reference proteome</keyword>
<dbReference type="PROSITE" id="PS50082">
    <property type="entry name" value="WD_REPEATS_2"/>
    <property type="match status" value="2"/>
</dbReference>
<proteinExistence type="inferred from homology"/>
<evidence type="ECO:0000256" key="4">
    <source>
        <dbReference type="ARBA" id="ARBA00022737"/>
    </source>
</evidence>
<dbReference type="Pfam" id="PF00400">
    <property type="entry name" value="WD40"/>
    <property type="match status" value="2"/>
</dbReference>
<keyword evidence="5" id="KW-0539">Nucleus</keyword>
<dbReference type="PANTHER" id="PTHR22851:SF0">
    <property type="entry name" value="DDB1- AND CUL4-ASSOCIATED FACTOR 13"/>
    <property type="match status" value="1"/>
</dbReference>
<dbReference type="Gene3D" id="2.130.10.10">
    <property type="entry name" value="YVTN repeat-like/Quinoprotein amine dehydrogenase"/>
    <property type="match status" value="1"/>
</dbReference>
<keyword evidence="3 6" id="KW-0853">WD repeat</keyword>
<evidence type="ECO:0000313" key="9">
    <source>
        <dbReference type="EMBL" id="RAL67950.1"/>
    </source>
</evidence>
<protein>
    <recommendedName>
        <fullName evidence="8">Sof1-like protein domain-containing protein</fullName>
    </recommendedName>
</protein>
<dbReference type="SMART" id="SM00320">
    <property type="entry name" value="WD40"/>
    <property type="match status" value="2"/>
</dbReference>
<evidence type="ECO:0000256" key="3">
    <source>
        <dbReference type="ARBA" id="ARBA00022574"/>
    </source>
</evidence>
<evidence type="ECO:0000256" key="2">
    <source>
        <dbReference type="ARBA" id="ARBA00005649"/>
    </source>
</evidence>
<dbReference type="GO" id="GO:0032040">
    <property type="term" value="C:small-subunit processome"/>
    <property type="evidence" value="ECO:0007669"/>
    <property type="project" value="TreeGrafter"/>
</dbReference>
<evidence type="ECO:0000256" key="6">
    <source>
        <dbReference type="PROSITE-ProRule" id="PRU00221"/>
    </source>
</evidence>
<feature type="coiled-coil region" evidence="7">
    <location>
        <begin position="153"/>
        <end position="180"/>
    </location>
</feature>
<dbReference type="AlphaFoldDB" id="A0A395J674"/>